<dbReference type="Proteomes" id="UP000770889">
    <property type="component" value="Unassembled WGS sequence"/>
</dbReference>
<dbReference type="CDD" id="cd00555">
    <property type="entry name" value="Maf"/>
    <property type="match status" value="1"/>
</dbReference>
<comment type="catalytic activity">
    <reaction evidence="4">
        <text>dTTP + H2O = dTMP + diphosphate + H(+)</text>
        <dbReference type="Rhea" id="RHEA:28534"/>
        <dbReference type="ChEBI" id="CHEBI:15377"/>
        <dbReference type="ChEBI" id="CHEBI:15378"/>
        <dbReference type="ChEBI" id="CHEBI:33019"/>
        <dbReference type="ChEBI" id="CHEBI:37568"/>
        <dbReference type="ChEBI" id="CHEBI:63528"/>
        <dbReference type="EC" id="3.6.1.9"/>
    </reaction>
</comment>
<evidence type="ECO:0000256" key="1">
    <source>
        <dbReference type="ARBA" id="ARBA00001968"/>
    </source>
</evidence>
<comment type="subcellular location">
    <subcellularLocation>
        <location evidence="4">Cytoplasm</location>
    </subcellularLocation>
</comment>
<keyword evidence="3 4" id="KW-0546">Nucleotide metabolism</keyword>
<dbReference type="GO" id="GO:0005737">
    <property type="term" value="C:cytoplasm"/>
    <property type="evidence" value="ECO:0007669"/>
    <property type="project" value="UniProtKB-SubCell"/>
</dbReference>
<evidence type="ECO:0000256" key="4">
    <source>
        <dbReference type="HAMAP-Rule" id="MF_00528"/>
    </source>
</evidence>
<dbReference type="PANTHER" id="PTHR43213:SF5">
    <property type="entry name" value="BIFUNCTIONAL DTTP_UTP PYROPHOSPHATASE_METHYLTRANSFERASE PROTEIN-RELATED"/>
    <property type="match status" value="1"/>
</dbReference>
<protein>
    <recommendedName>
        <fullName evidence="4">dTTP/UTP pyrophosphatase</fullName>
        <shortName evidence="4">dTTPase/UTPase</shortName>
        <ecNumber evidence="4">3.6.1.9</ecNumber>
    </recommendedName>
    <alternativeName>
        <fullName evidence="4">Nucleoside triphosphate pyrophosphatase</fullName>
    </alternativeName>
    <alternativeName>
        <fullName evidence="4">Nucleotide pyrophosphatase</fullName>
        <shortName evidence="4">Nucleotide PPase</shortName>
    </alternativeName>
</protein>
<comment type="function">
    <text evidence="4">Nucleoside triphosphate pyrophosphatase that hydrolyzes dTTP and UTP. May have a dual role in cell division arrest and in preventing the incorporation of modified nucleotides into cellular nucleic acids.</text>
</comment>
<dbReference type="HAMAP" id="MF_00528">
    <property type="entry name" value="Maf"/>
    <property type="match status" value="1"/>
</dbReference>
<evidence type="ECO:0000313" key="5">
    <source>
        <dbReference type="EMBL" id="MBT2989111.1"/>
    </source>
</evidence>
<dbReference type="SUPFAM" id="SSF52972">
    <property type="entry name" value="ITPase-like"/>
    <property type="match status" value="1"/>
</dbReference>
<evidence type="ECO:0000313" key="6">
    <source>
        <dbReference type="Proteomes" id="UP000770889"/>
    </source>
</evidence>
<feature type="site" description="Important for substrate specificity" evidence="4">
    <location>
        <position position="157"/>
    </location>
</feature>
<keyword evidence="2 4" id="KW-0378">Hydrolase</keyword>
<organism evidence="5 6">
    <name type="scientific">Candidatus Thiodiazotropha taylori</name>
    <dbReference type="NCBI Taxonomy" id="2792791"/>
    <lineage>
        <taxon>Bacteria</taxon>
        <taxon>Pseudomonadati</taxon>
        <taxon>Pseudomonadota</taxon>
        <taxon>Gammaproteobacteria</taxon>
        <taxon>Chromatiales</taxon>
        <taxon>Sedimenticolaceae</taxon>
        <taxon>Candidatus Thiodiazotropha</taxon>
    </lineage>
</organism>
<dbReference type="Pfam" id="PF02545">
    <property type="entry name" value="Maf"/>
    <property type="match status" value="1"/>
</dbReference>
<dbReference type="GO" id="GO:0009117">
    <property type="term" value="P:nucleotide metabolic process"/>
    <property type="evidence" value="ECO:0007669"/>
    <property type="project" value="UniProtKB-KW"/>
</dbReference>
<gene>
    <name evidence="5" type="primary">maf</name>
    <name evidence="5" type="ORF">KME65_09095</name>
</gene>
<dbReference type="NCBIfam" id="TIGR00172">
    <property type="entry name" value="maf"/>
    <property type="match status" value="1"/>
</dbReference>
<comment type="caution">
    <text evidence="5">The sequence shown here is derived from an EMBL/GenBank/DDBJ whole genome shotgun (WGS) entry which is preliminary data.</text>
</comment>
<feature type="site" description="Important for substrate specificity" evidence="4">
    <location>
        <position position="76"/>
    </location>
</feature>
<dbReference type="EC" id="3.6.1.9" evidence="4"/>
<feature type="site" description="Important for substrate specificity" evidence="4">
    <location>
        <position position="15"/>
    </location>
</feature>
<evidence type="ECO:0000256" key="2">
    <source>
        <dbReference type="ARBA" id="ARBA00022801"/>
    </source>
</evidence>
<proteinExistence type="inferred from homology"/>
<keyword evidence="4" id="KW-0963">Cytoplasm</keyword>
<dbReference type="Gene3D" id="3.90.950.10">
    <property type="match status" value="1"/>
</dbReference>
<dbReference type="PIRSF" id="PIRSF006305">
    <property type="entry name" value="Maf"/>
    <property type="match status" value="1"/>
</dbReference>
<accession>A0A944M6Y0</accession>
<sequence length="197" mass="21473">MKEFPAIYLASRSPRRRELLHQIGVDHTPLEIAVDERQRPDEEPAAYVLRLAREKAEAGADAAQGGESLPVLAADTSVVIDDVLLGKPRDRDHGLWMLRQLSGRTHQVFTAVALACGGVATKLSQSEVSFRELSDAEILAYWATGEPADKAGGYAIQGLGARFVSMLHGSYSGVMGLPLFETAELLRRCGIQFNNEK</sequence>
<comment type="caution">
    <text evidence="4">Lacks conserved residue(s) required for the propagation of feature annotation.</text>
</comment>
<dbReference type="PANTHER" id="PTHR43213">
    <property type="entry name" value="BIFUNCTIONAL DTTP/UTP PYROPHOSPHATASE/METHYLTRANSFERASE PROTEIN-RELATED"/>
    <property type="match status" value="1"/>
</dbReference>
<feature type="active site" description="Proton acceptor" evidence="4">
    <location>
        <position position="75"/>
    </location>
</feature>
<dbReference type="GO" id="GO:0047429">
    <property type="term" value="F:nucleoside triphosphate diphosphatase activity"/>
    <property type="evidence" value="ECO:0007669"/>
    <property type="project" value="UniProtKB-EC"/>
</dbReference>
<reference evidence="5 6" key="1">
    <citation type="submission" date="2021-05" db="EMBL/GenBank/DDBJ databases">
        <title>Genetic and Functional Diversity in Clade A Lucinid endosymbionts from the Bahamas.</title>
        <authorList>
            <person name="Giani N.M."/>
            <person name="Engel A.S."/>
            <person name="Campbell B.J."/>
        </authorList>
    </citation>
    <scope>NUCLEOTIDE SEQUENCE [LARGE SCALE GENOMIC DNA]</scope>
    <source>
        <strain evidence="5">LUC16012Gg_MoonRockCtena</strain>
    </source>
</reference>
<comment type="cofactor">
    <cofactor evidence="1 4">
        <name>a divalent metal cation</name>
        <dbReference type="ChEBI" id="CHEBI:60240"/>
    </cofactor>
</comment>
<comment type="similarity">
    <text evidence="4">Belongs to the Maf family. YhdE subfamily.</text>
</comment>
<dbReference type="InterPro" id="IPR003697">
    <property type="entry name" value="Maf-like"/>
</dbReference>
<dbReference type="InterPro" id="IPR029001">
    <property type="entry name" value="ITPase-like_fam"/>
</dbReference>
<comment type="catalytic activity">
    <reaction evidence="4">
        <text>UTP + H2O = UMP + diphosphate + H(+)</text>
        <dbReference type="Rhea" id="RHEA:29395"/>
        <dbReference type="ChEBI" id="CHEBI:15377"/>
        <dbReference type="ChEBI" id="CHEBI:15378"/>
        <dbReference type="ChEBI" id="CHEBI:33019"/>
        <dbReference type="ChEBI" id="CHEBI:46398"/>
        <dbReference type="ChEBI" id="CHEBI:57865"/>
        <dbReference type="EC" id="3.6.1.9"/>
    </reaction>
</comment>
<dbReference type="AlphaFoldDB" id="A0A944M6Y0"/>
<evidence type="ECO:0000256" key="3">
    <source>
        <dbReference type="ARBA" id="ARBA00023080"/>
    </source>
</evidence>
<dbReference type="EMBL" id="JAHHGM010000007">
    <property type="protein sequence ID" value="MBT2989111.1"/>
    <property type="molecule type" value="Genomic_DNA"/>
</dbReference>
<name>A0A944M6Y0_9GAMM</name>